<dbReference type="EMBL" id="OC863612">
    <property type="protein sequence ID" value="CAD7631127.1"/>
    <property type="molecule type" value="Genomic_DNA"/>
</dbReference>
<protein>
    <recommendedName>
        <fullName evidence="14">Replication stress response regulator SDE2</fullName>
    </recommendedName>
</protein>
<dbReference type="InterPro" id="IPR053822">
    <property type="entry name" value="SDE2-like_dom"/>
</dbReference>
<evidence type="ECO:0000256" key="9">
    <source>
        <dbReference type="SAM" id="MobiDB-lite"/>
    </source>
</evidence>
<evidence type="ECO:0000313" key="12">
    <source>
        <dbReference type="EMBL" id="CAD7631127.1"/>
    </source>
</evidence>
<dbReference type="OrthoDB" id="547031at2759"/>
<dbReference type="GO" id="GO:0006397">
    <property type="term" value="P:mRNA processing"/>
    <property type="evidence" value="ECO:0007669"/>
    <property type="project" value="UniProtKB-KW"/>
</dbReference>
<organism evidence="12">
    <name type="scientific">Medioppia subpectinata</name>
    <dbReference type="NCBI Taxonomy" id="1979941"/>
    <lineage>
        <taxon>Eukaryota</taxon>
        <taxon>Metazoa</taxon>
        <taxon>Ecdysozoa</taxon>
        <taxon>Arthropoda</taxon>
        <taxon>Chelicerata</taxon>
        <taxon>Arachnida</taxon>
        <taxon>Acari</taxon>
        <taxon>Acariformes</taxon>
        <taxon>Sarcoptiformes</taxon>
        <taxon>Oribatida</taxon>
        <taxon>Brachypylina</taxon>
        <taxon>Oppioidea</taxon>
        <taxon>Oppiidae</taxon>
        <taxon>Medioppia</taxon>
    </lineage>
</organism>
<feature type="compositionally biased region" description="Basic residues" evidence="9">
    <location>
        <begin position="199"/>
        <end position="209"/>
    </location>
</feature>
<proteinExistence type="inferred from homology"/>
<keyword evidence="7" id="KW-0539">Nucleus</keyword>
<dbReference type="InterPro" id="IPR051421">
    <property type="entry name" value="RNA_Proc_DNA_Dmg_Regulator"/>
</dbReference>
<evidence type="ECO:0000259" key="11">
    <source>
        <dbReference type="Pfam" id="PF22782"/>
    </source>
</evidence>
<dbReference type="Pfam" id="PF22782">
    <property type="entry name" value="SDE2"/>
    <property type="match status" value="1"/>
</dbReference>
<dbReference type="GO" id="GO:0005737">
    <property type="term" value="C:cytoplasm"/>
    <property type="evidence" value="ECO:0007669"/>
    <property type="project" value="UniProtKB-SubCell"/>
</dbReference>
<keyword evidence="4" id="KW-0963">Cytoplasm</keyword>
<feature type="compositionally biased region" description="Acidic residues" evidence="9">
    <location>
        <begin position="225"/>
        <end position="236"/>
    </location>
</feature>
<feature type="domain" description="SDE2/SF3A3 SAP" evidence="10">
    <location>
        <begin position="327"/>
        <end position="395"/>
    </location>
</feature>
<evidence type="ECO:0000256" key="7">
    <source>
        <dbReference type="ARBA" id="ARBA00023242"/>
    </source>
</evidence>
<keyword evidence="6" id="KW-0508">mRNA splicing</keyword>
<feature type="region of interest" description="Disordered" evidence="9">
    <location>
        <begin position="224"/>
        <end position="331"/>
    </location>
</feature>
<dbReference type="PANTHER" id="PTHR12786">
    <property type="entry name" value="SPLICING FACTOR SF3A-RELATED"/>
    <property type="match status" value="1"/>
</dbReference>
<dbReference type="PANTHER" id="PTHR12786:SF1">
    <property type="entry name" value="SPLICING REGULATOR SDE2"/>
    <property type="match status" value="1"/>
</dbReference>
<sequence length="400" mass="44261">MSSANIFYKSPLNGFKTRCVQLDGHEKSGRELSQRISLLEAIPENDFKLYSNDKPLSASDVLTDGSVVWLSMGGLRGGKGGFGSMLRAIGAQIEKTTNREACRDLTGRRLRDINEEKRIKEWIKKEALRKKEMDERRIQKLKKRAEKPKAEFNDIDFERQRAEIPDIVDEALQYGLQLRQKQSTCSSAAGSSGEQSVAQKRKSDHKLAATKKKKKLSLWMGVDGIDVEDSDEEPESDGPVVYGDSSKPSTVTSSSAASSAAEVEESSELSSGSDEAKQSVVECSTDLNQLNDDKSDDKPNTDEKVSSEVVSETEQRVVNDSNEPKAPKEPEVVYEPLDLMAYESVDQLEALGLDRLKYSLTALGLKCGGSLAERANRLFSVRGLQTKDIPKKLFAVNKKK</sequence>
<dbReference type="AlphaFoldDB" id="A0A7R9KZF5"/>
<feature type="compositionally biased region" description="Basic and acidic residues" evidence="9">
    <location>
        <begin position="313"/>
        <end position="331"/>
    </location>
</feature>
<comment type="similarity">
    <text evidence="3">Belongs to the SDE2 family.</text>
</comment>
<reference evidence="12" key="1">
    <citation type="submission" date="2020-11" db="EMBL/GenBank/DDBJ databases">
        <authorList>
            <person name="Tran Van P."/>
        </authorList>
    </citation>
    <scope>NUCLEOTIDE SEQUENCE</scope>
</reference>
<evidence type="ECO:0000256" key="8">
    <source>
        <dbReference type="ARBA" id="ARBA00023306"/>
    </source>
</evidence>
<evidence type="ECO:0000259" key="10">
    <source>
        <dbReference type="Pfam" id="PF13297"/>
    </source>
</evidence>
<keyword evidence="13" id="KW-1185">Reference proteome</keyword>
<accession>A0A7R9KZF5</accession>
<feature type="compositionally biased region" description="Polar residues" evidence="9">
    <location>
        <begin position="281"/>
        <end position="290"/>
    </location>
</feature>
<evidence type="ECO:0000256" key="2">
    <source>
        <dbReference type="ARBA" id="ARBA00004496"/>
    </source>
</evidence>
<comment type="subcellular location">
    <subcellularLocation>
        <location evidence="2">Cytoplasm</location>
    </subcellularLocation>
    <subcellularLocation>
        <location evidence="1">Nucleus</location>
    </subcellularLocation>
</comment>
<feature type="compositionally biased region" description="Basic and acidic residues" evidence="9">
    <location>
        <begin position="291"/>
        <end position="306"/>
    </location>
</feature>
<dbReference type="Pfam" id="PF13297">
    <property type="entry name" value="SDE2_2C"/>
    <property type="match status" value="1"/>
</dbReference>
<evidence type="ECO:0000256" key="3">
    <source>
        <dbReference type="ARBA" id="ARBA00008726"/>
    </source>
</evidence>
<dbReference type="EMBL" id="CAJPIZ010009037">
    <property type="protein sequence ID" value="CAG2111557.1"/>
    <property type="molecule type" value="Genomic_DNA"/>
</dbReference>
<gene>
    <name evidence="12" type="ORF">OSB1V03_LOCUS11536</name>
</gene>
<dbReference type="InterPro" id="IPR025086">
    <property type="entry name" value="SDE2/SF3A3_SAP"/>
</dbReference>
<evidence type="ECO:0000313" key="13">
    <source>
        <dbReference type="Proteomes" id="UP000759131"/>
    </source>
</evidence>
<dbReference type="Proteomes" id="UP000759131">
    <property type="component" value="Unassembled WGS sequence"/>
</dbReference>
<keyword evidence="8" id="KW-0131">Cell cycle</keyword>
<feature type="domain" description="SDE2-like" evidence="11">
    <location>
        <begin position="77"/>
        <end position="173"/>
    </location>
</feature>
<keyword evidence="5" id="KW-0507">mRNA processing</keyword>
<feature type="compositionally biased region" description="Low complexity" evidence="9">
    <location>
        <begin position="237"/>
        <end position="261"/>
    </location>
</feature>
<feature type="region of interest" description="Disordered" evidence="9">
    <location>
        <begin position="186"/>
        <end position="209"/>
    </location>
</feature>
<feature type="compositionally biased region" description="Polar residues" evidence="9">
    <location>
        <begin position="186"/>
        <end position="198"/>
    </location>
</feature>
<evidence type="ECO:0008006" key="14">
    <source>
        <dbReference type="Google" id="ProtNLM"/>
    </source>
</evidence>
<dbReference type="GO" id="GO:0008380">
    <property type="term" value="P:RNA splicing"/>
    <property type="evidence" value="ECO:0007669"/>
    <property type="project" value="UniProtKB-KW"/>
</dbReference>
<evidence type="ECO:0000256" key="4">
    <source>
        <dbReference type="ARBA" id="ARBA00022490"/>
    </source>
</evidence>
<dbReference type="GO" id="GO:0005634">
    <property type="term" value="C:nucleus"/>
    <property type="evidence" value="ECO:0007669"/>
    <property type="project" value="UniProtKB-SubCell"/>
</dbReference>
<name>A0A7R9KZF5_9ACAR</name>
<evidence type="ECO:0000256" key="5">
    <source>
        <dbReference type="ARBA" id="ARBA00022664"/>
    </source>
</evidence>
<evidence type="ECO:0000256" key="1">
    <source>
        <dbReference type="ARBA" id="ARBA00004123"/>
    </source>
</evidence>
<evidence type="ECO:0000256" key="6">
    <source>
        <dbReference type="ARBA" id="ARBA00023187"/>
    </source>
</evidence>